<dbReference type="GO" id="GO:0008311">
    <property type="term" value="F:double-stranded DNA 3'-5' DNA exonuclease activity"/>
    <property type="evidence" value="ECO:0007669"/>
    <property type="project" value="UniProtKB-EC"/>
</dbReference>
<gene>
    <name evidence="15" type="ORF">RDWZM_004601</name>
</gene>
<dbReference type="Gene3D" id="3.60.10.10">
    <property type="entry name" value="Endonuclease/exonuclease/phosphatase"/>
    <property type="match status" value="1"/>
</dbReference>
<feature type="binding site" evidence="12">
    <location>
        <position position="38"/>
    </location>
    <ligand>
        <name>Mg(2+)</name>
        <dbReference type="ChEBI" id="CHEBI:18420"/>
        <label>1</label>
    </ligand>
</feature>
<dbReference type="GO" id="GO:0006281">
    <property type="term" value="P:DNA repair"/>
    <property type="evidence" value="ECO:0007669"/>
    <property type="project" value="InterPro"/>
</dbReference>
<comment type="similarity">
    <text evidence="3">Belongs to the DNA repair enzymes AP/ExoA family.</text>
</comment>
<dbReference type="Pfam" id="PF07147">
    <property type="entry name" value="PDCD9"/>
    <property type="match status" value="1"/>
</dbReference>
<keyword evidence="7 12" id="KW-0460">Magnesium</keyword>
<dbReference type="GO" id="GO:0004519">
    <property type="term" value="F:endonuclease activity"/>
    <property type="evidence" value="ECO:0007669"/>
    <property type="project" value="InterPro"/>
</dbReference>
<feature type="binding site" evidence="12">
    <location>
        <position position="326"/>
    </location>
    <ligand>
        <name>Mg(2+)</name>
        <dbReference type="ChEBI" id="CHEBI:18420"/>
        <label>1</label>
    </ligand>
</feature>
<keyword evidence="16" id="KW-1185">Reference proteome</keyword>
<dbReference type="Pfam" id="PF03372">
    <property type="entry name" value="Exo_endo_phos"/>
    <property type="match status" value="1"/>
</dbReference>
<dbReference type="GO" id="GO:0005762">
    <property type="term" value="C:mitochondrial large ribosomal subunit"/>
    <property type="evidence" value="ECO:0007669"/>
    <property type="project" value="TreeGrafter"/>
</dbReference>
<dbReference type="Proteomes" id="UP001142055">
    <property type="component" value="Chromosome 2"/>
</dbReference>
<dbReference type="InterPro" id="IPR010793">
    <property type="entry name" value="Ribosomal_mL37/mL65"/>
</dbReference>
<feature type="binding site" evidence="12">
    <location>
        <position position="327"/>
    </location>
    <ligand>
        <name>Mg(2+)</name>
        <dbReference type="ChEBI" id="CHEBI:18420"/>
        <label>1</label>
    </ligand>
</feature>
<feature type="binding site" evidence="12">
    <location>
        <position position="223"/>
    </location>
    <ligand>
        <name>Mg(2+)</name>
        <dbReference type="ChEBI" id="CHEBI:18420"/>
        <label>1</label>
    </ligand>
</feature>
<proteinExistence type="inferred from homology"/>
<evidence type="ECO:0000313" key="16">
    <source>
        <dbReference type="Proteomes" id="UP001142055"/>
    </source>
</evidence>
<feature type="site" description="Transition state stabilizer" evidence="13">
    <location>
        <position position="225"/>
    </location>
</feature>
<dbReference type="PANTHER" id="PTHR13014">
    <property type="entry name" value="MITOCHONDRIAL 28S RIBOSOMAL PROTEIN S30/P52 PRO-APOTOTIC PROTEIN"/>
    <property type="match status" value="1"/>
</dbReference>
<protein>
    <recommendedName>
        <fullName evidence="4">exodeoxyribonuclease III</fullName>
        <ecNumber evidence="4">3.1.11.2</ecNumber>
    </recommendedName>
</protein>
<accession>A0A9Q0M4M4</accession>
<keyword evidence="10" id="KW-0687">Ribonucleoprotein</keyword>
<keyword evidence="9" id="KW-0496">Mitochondrion</keyword>
<dbReference type="InterPro" id="IPR036691">
    <property type="entry name" value="Endo/exonu/phosph_ase_sf"/>
</dbReference>
<organism evidence="15 16">
    <name type="scientific">Blomia tropicalis</name>
    <name type="common">Mite</name>
    <dbReference type="NCBI Taxonomy" id="40697"/>
    <lineage>
        <taxon>Eukaryota</taxon>
        <taxon>Metazoa</taxon>
        <taxon>Ecdysozoa</taxon>
        <taxon>Arthropoda</taxon>
        <taxon>Chelicerata</taxon>
        <taxon>Arachnida</taxon>
        <taxon>Acari</taxon>
        <taxon>Acariformes</taxon>
        <taxon>Sarcoptiformes</taxon>
        <taxon>Astigmata</taxon>
        <taxon>Glycyphagoidea</taxon>
        <taxon>Echimyopodidae</taxon>
        <taxon>Blomia</taxon>
    </lineage>
</organism>
<evidence type="ECO:0000256" key="6">
    <source>
        <dbReference type="ARBA" id="ARBA00022801"/>
    </source>
</evidence>
<feature type="binding site" evidence="12">
    <location>
        <position position="9"/>
    </location>
    <ligand>
        <name>Mg(2+)</name>
        <dbReference type="ChEBI" id="CHEBI:18420"/>
        <label>1</label>
    </ligand>
</feature>
<feature type="site" description="Important for catalytic activity" evidence="13">
    <location>
        <position position="301"/>
    </location>
</feature>
<comment type="cofactor">
    <cofactor evidence="12">
        <name>Mg(2+)</name>
        <dbReference type="ChEBI" id="CHEBI:18420"/>
    </cofactor>
    <cofactor evidence="12">
        <name>Mn(2+)</name>
        <dbReference type="ChEBI" id="CHEBI:29035"/>
    </cofactor>
    <text evidence="12">Probably binds two magnesium or manganese ions per subunit.</text>
</comment>
<dbReference type="InterPro" id="IPR020847">
    <property type="entry name" value="AP_endonuclease_F1_BS"/>
</dbReference>
<dbReference type="InterPro" id="IPR039982">
    <property type="entry name" value="Ribosomal_mL65"/>
</dbReference>
<evidence type="ECO:0000313" key="15">
    <source>
        <dbReference type="EMBL" id="KAJ6218789.1"/>
    </source>
</evidence>
<dbReference type="EMBL" id="JAPWDV010000002">
    <property type="protein sequence ID" value="KAJ6218789.1"/>
    <property type="molecule type" value="Genomic_DNA"/>
</dbReference>
<dbReference type="EC" id="3.1.11.2" evidence="4"/>
<evidence type="ECO:0000256" key="1">
    <source>
        <dbReference type="ARBA" id="ARBA00000493"/>
    </source>
</evidence>
<feature type="active site" description="Proton donor/acceptor" evidence="11">
    <location>
        <position position="223"/>
    </location>
</feature>
<comment type="catalytic activity">
    <reaction evidence="1">
        <text>Exonucleolytic cleavage in the 3'- to 5'-direction to yield nucleoside 5'-phosphates.</text>
        <dbReference type="EC" id="3.1.11.2"/>
    </reaction>
</comment>
<feature type="active site" evidence="11">
    <location>
        <position position="180"/>
    </location>
</feature>
<dbReference type="GO" id="GO:0003677">
    <property type="term" value="F:DNA binding"/>
    <property type="evidence" value="ECO:0007669"/>
    <property type="project" value="InterPro"/>
</dbReference>
<dbReference type="PANTHER" id="PTHR13014:SF3">
    <property type="entry name" value="LARGE RIBOSOMAL SUBUNIT PROTEIN ML65"/>
    <property type="match status" value="1"/>
</dbReference>
<evidence type="ECO:0000256" key="9">
    <source>
        <dbReference type="ARBA" id="ARBA00023128"/>
    </source>
</evidence>
<feature type="binding site" evidence="12">
    <location>
        <position position="225"/>
    </location>
    <ligand>
        <name>Mg(2+)</name>
        <dbReference type="ChEBI" id="CHEBI:18420"/>
        <label>1</label>
    </ligand>
</feature>
<comment type="subcellular location">
    <subcellularLocation>
        <location evidence="2">Mitochondrion</location>
    </subcellularLocation>
</comment>
<keyword evidence="6" id="KW-0378">Hydrolase</keyword>
<evidence type="ECO:0000256" key="12">
    <source>
        <dbReference type="PIRSR" id="PIRSR604808-2"/>
    </source>
</evidence>
<keyword evidence="12" id="KW-0464">Manganese</keyword>
<sequence length="1121" mass="130666">MGFKIVTWNINGLRSFGGAIGWKKIFSDFDADIICLQETKICRSLIEDWMAFVPDHTSYFSFPRGKLLNSGYSGVATFCRESTESRPLTIEVSLISDCDEIFPNSCKSFEFDQLDEEYLFSKRWPKVFASQSQIGLPVTSLGVQMWKLVDGEGRCLVSKHTFTIDESLDQVQNLFIFNVYCPRNDTTRPERLHFQLRFYHMLEKRALQLLSEDPNNHVMIVGDYNTTTSKIDVYDDEEWSYAGSYSRDWINELLSKKIDGSSNKYYFYDAFRYLHPNEQNSFTCWNVMLGCRATNFGSRLDYIVIDHKLLQYLCKCYPLTDYMGSDHCPVVAEFDHRVQFHRSSEKLSSYNKHCTKMWPEFGSGTSQTSIKNFFASSSREQILSQMNSQTQKSSLQSNLINKKKKKLKNSKQSKQPIGLVSVRNYFQSCNTKAIQDECDVEDKCVDDESKNELPSSPIDTEHEINDSEMQFEEQLKSSSEVTDEESQTNKWKLLFKQETPPKCHHGLRCVKRKSNKPGKNQGKMFFSCSKSSFGPADHPERKEFIKGRVVFNSLFYHQSVKTASTNTTAGANKVQNDEMNNKDDWFNQVVEGDIDERVVPKPISIMPDHLPQVRRRIKQKPWWKFRYFVDINTPPLENEEYTKEPEYPPIYDPTGEGMKKQIRLEWYNAIRRLPSAEQKIYEIGKHYKHLSYILEPVTKQYNSLSIQQSITQTQLIHSLPDSYKVETVEMDQNLKQALLTMIGNRLFHTKSRKSTLDFKKSEISQFGFANKENFVQTSTEEDILIDAIQLIRNFESNQDSLSPVQIDYNPFVATSWWMNDYPIPFKKAKWFKNDHHDQCFVYKSTHAVHIRTQFPLKEVLPLNDPQCKNELVNKPKLNLLQLGFPLKRQNIVSMPGFWPSRSEGYDFPYLIGHSCENVRLRQEKSIHDFNDRQDVHDGMAIMSGFSWLTSVANNLGFSIYDHLTYPLVTHVVITDGQYWSFYVYQLNNHAFHSDIIDQKPMTNLCWSSGDLKLFDTFENGTFTGLNDDVLHILLKFANAPIQTETNIDLRPYLSDDHRDEIEKAELSYSLRRTFFNANDSFIAARKKTNLWETIYKNHKDAPMDLKRIRPKLDFKNPPFFK</sequence>
<evidence type="ECO:0000256" key="5">
    <source>
        <dbReference type="ARBA" id="ARBA00022723"/>
    </source>
</evidence>
<evidence type="ECO:0000256" key="3">
    <source>
        <dbReference type="ARBA" id="ARBA00007092"/>
    </source>
</evidence>
<evidence type="ECO:0000256" key="7">
    <source>
        <dbReference type="ARBA" id="ARBA00022842"/>
    </source>
</evidence>
<comment type="caution">
    <text evidence="15">The sequence shown here is derived from an EMBL/GenBank/DDBJ whole genome shotgun (WGS) entry which is preliminary data.</text>
</comment>
<evidence type="ECO:0000256" key="8">
    <source>
        <dbReference type="ARBA" id="ARBA00022980"/>
    </source>
</evidence>
<keyword evidence="8" id="KW-0689">Ribosomal protein</keyword>
<dbReference type="PROSITE" id="PS00726">
    <property type="entry name" value="AP_NUCLEASE_F1_1"/>
    <property type="match status" value="1"/>
</dbReference>
<dbReference type="InterPro" id="IPR004808">
    <property type="entry name" value="AP_endonuc_1"/>
</dbReference>
<keyword evidence="5 12" id="KW-0479">Metal-binding</keyword>
<evidence type="ECO:0000256" key="4">
    <source>
        <dbReference type="ARBA" id="ARBA00012115"/>
    </source>
</evidence>
<dbReference type="InterPro" id="IPR005135">
    <property type="entry name" value="Endo/exonuclease/phosphatase"/>
</dbReference>
<evidence type="ECO:0000259" key="14">
    <source>
        <dbReference type="Pfam" id="PF03372"/>
    </source>
</evidence>
<dbReference type="GO" id="GO:0003735">
    <property type="term" value="F:structural constituent of ribosome"/>
    <property type="evidence" value="ECO:0007669"/>
    <property type="project" value="InterPro"/>
</dbReference>
<dbReference type="GO" id="GO:0006412">
    <property type="term" value="P:translation"/>
    <property type="evidence" value="ECO:0007669"/>
    <property type="project" value="InterPro"/>
</dbReference>
<feature type="active site" description="Proton acceptor" evidence="11">
    <location>
        <position position="327"/>
    </location>
</feature>
<name>A0A9Q0M4M4_BLOTA</name>
<dbReference type="PROSITE" id="PS51435">
    <property type="entry name" value="AP_NUCLEASE_F1_4"/>
    <property type="match status" value="1"/>
</dbReference>
<evidence type="ECO:0000256" key="10">
    <source>
        <dbReference type="ARBA" id="ARBA00023274"/>
    </source>
</evidence>
<evidence type="ECO:0000256" key="2">
    <source>
        <dbReference type="ARBA" id="ARBA00004173"/>
    </source>
</evidence>
<evidence type="ECO:0000256" key="11">
    <source>
        <dbReference type="PIRSR" id="PIRSR604808-1"/>
    </source>
</evidence>
<reference evidence="15" key="1">
    <citation type="submission" date="2022-12" db="EMBL/GenBank/DDBJ databases">
        <title>Genome assemblies of Blomia tropicalis.</title>
        <authorList>
            <person name="Cui Y."/>
        </authorList>
    </citation>
    <scope>NUCLEOTIDE SEQUENCE</scope>
    <source>
        <tissue evidence="15">Adult mites</tissue>
    </source>
</reference>
<dbReference type="AlphaFoldDB" id="A0A9Q0M4M4"/>
<feature type="site" description="Interaction with DNA substrate" evidence="13">
    <location>
        <position position="327"/>
    </location>
</feature>
<dbReference type="SUPFAM" id="SSF56219">
    <property type="entry name" value="DNase I-like"/>
    <property type="match status" value="1"/>
</dbReference>
<dbReference type="GO" id="GO:0046872">
    <property type="term" value="F:metal ion binding"/>
    <property type="evidence" value="ECO:0007669"/>
    <property type="project" value="UniProtKB-KW"/>
</dbReference>
<feature type="domain" description="Endonuclease/exonuclease/phosphatase" evidence="14">
    <location>
        <begin position="6"/>
        <end position="327"/>
    </location>
</feature>
<evidence type="ECO:0000256" key="13">
    <source>
        <dbReference type="PIRSR" id="PIRSR604808-3"/>
    </source>
</evidence>